<dbReference type="EMBL" id="SXDP01000002">
    <property type="protein sequence ID" value="NEZ46232.1"/>
    <property type="molecule type" value="Genomic_DNA"/>
</dbReference>
<reference evidence="1 2" key="1">
    <citation type="submission" date="2019-04" db="EMBL/GenBank/DDBJ databases">
        <title>Genome sequencing of Clostridium botulinum Groups I-IV and Clostridium butyricum.</title>
        <authorList>
            <person name="Brunt J."/>
            <person name="Van Vliet A.H.M."/>
            <person name="Stringer S.C."/>
            <person name="Carter A.T."/>
            <person name="Peck M.W."/>
        </authorList>
    </citation>
    <scope>NUCLEOTIDE SEQUENCE [LARGE SCALE GENOMIC DNA]</scope>
    <source>
        <strain evidence="1 2">IFR 18/094</strain>
    </source>
</reference>
<gene>
    <name evidence="1" type="ORF">FDF74_03275</name>
</gene>
<dbReference type="OrthoDB" id="9804828at2"/>
<evidence type="ECO:0000313" key="1">
    <source>
        <dbReference type="EMBL" id="NEZ46232.1"/>
    </source>
</evidence>
<name>A0A6M0R7M9_9CLOT</name>
<evidence type="ECO:0000313" key="2">
    <source>
        <dbReference type="Proteomes" id="UP000473885"/>
    </source>
</evidence>
<dbReference type="Proteomes" id="UP000473885">
    <property type="component" value="Unassembled WGS sequence"/>
</dbReference>
<dbReference type="RefSeq" id="WP_050607544.1">
    <property type="nucleotide sequence ID" value="NZ_CABKUB010000006.1"/>
</dbReference>
<dbReference type="InterPro" id="IPR025957">
    <property type="entry name" value="Cys_rich_KTR"/>
</dbReference>
<accession>A0A6M0R7M9</accession>
<organism evidence="1 2">
    <name type="scientific">Clostridium niameyense</name>
    <dbReference type="NCBI Taxonomy" id="1622073"/>
    <lineage>
        <taxon>Bacteria</taxon>
        <taxon>Bacillati</taxon>
        <taxon>Bacillota</taxon>
        <taxon>Clostridia</taxon>
        <taxon>Eubacteriales</taxon>
        <taxon>Clostridiaceae</taxon>
        <taxon>Clostridium</taxon>
    </lineage>
</organism>
<comment type="caution">
    <text evidence="1">The sequence shown here is derived from an EMBL/GenBank/DDBJ whole genome shotgun (WGS) entry which is preliminary data.</text>
</comment>
<protein>
    <submittedName>
        <fullName evidence="1">Conjugal transfer protein</fullName>
    </submittedName>
</protein>
<proteinExistence type="predicted"/>
<dbReference type="Pfam" id="PF14205">
    <property type="entry name" value="Cys_rich_KTR"/>
    <property type="match status" value="1"/>
</dbReference>
<sequence>MKNDKLILCLICRNKTLPKIRKNIILENFLLFCPKYEQDNLINVKQLNVSVIK</sequence>
<dbReference type="AlphaFoldDB" id="A0A6M0R7M9"/>
<keyword evidence="2" id="KW-1185">Reference proteome</keyword>